<evidence type="ECO:0000259" key="12">
    <source>
        <dbReference type="Pfam" id="PF00593"/>
    </source>
</evidence>
<evidence type="ECO:0000256" key="1">
    <source>
        <dbReference type="ARBA" id="ARBA00004571"/>
    </source>
</evidence>
<evidence type="ECO:0000256" key="10">
    <source>
        <dbReference type="PROSITE-ProRule" id="PRU01360"/>
    </source>
</evidence>
<dbReference type="InterPro" id="IPR036942">
    <property type="entry name" value="Beta-barrel_TonB_sf"/>
</dbReference>
<dbReference type="Gene3D" id="2.40.170.20">
    <property type="entry name" value="TonB-dependent receptor, beta-barrel domain"/>
    <property type="match status" value="1"/>
</dbReference>
<evidence type="ECO:0000256" key="6">
    <source>
        <dbReference type="ARBA" id="ARBA00023077"/>
    </source>
</evidence>
<dbReference type="Pfam" id="PF07715">
    <property type="entry name" value="Plug"/>
    <property type="match status" value="1"/>
</dbReference>
<proteinExistence type="inferred from homology"/>
<sequence length="640" mass="69637">MTTSKSPSVGVKVVAGLMVAGQVSAVADDAKNASVGATDTLDPTTVLASRFENPVDKTVSSVSVVPGQEIELKQQNRLLDALNDLPGIQGLSTAGQTGAFGSIIVRGLPTKYTQVVVDGVRITDSTNGLNNFLTNAQTSQITQLELLRGPQSVLYGSEAAAGVIGFNTAVGEGDPSYSLFGEAGSFDSYRVAASAQGQVQDLQYAIELNTSFTSNDTYEAYPLQDYSQDSAVLALQWLASEDLRFKLSYRGSSNKFLAHTIDNFGETRSDTQTDIHLLAFNTSYVVNPDYQTHLTFGYYDEESESDTDYGFGPSPYNTKTDRFSINWSNQWVAHDTFTMVGGVDYNKSDYENTNDQKVDYSNVGLYANGFWTPVENLLIELGGRYDEHDTHGGDVAWNVGGGYTIDQTNTRLRARTARSFRTPTLLDSGAFVTPFGVQVENDGLKTETILGYELGLDQEIVENHELQVTYFYQSLEDAIANQVVSPGSFFPVFSPTVSQRVNLEGDSLVSGVESALAGSFVNQTVQYRLAWTAQIKEEVIDVPDHIFSGDVYYDADKWVLGAGASYVGSATYGQPGGTYFLPTDSRFVARLYGNYQIHENLKLHGRLENLFDEKYNVSDSIGGPIQGQGFGAFGGLTLSF</sequence>
<comment type="similarity">
    <text evidence="10 11">Belongs to the TonB-dependent receptor family.</text>
</comment>
<evidence type="ECO:0000256" key="8">
    <source>
        <dbReference type="ARBA" id="ARBA00023170"/>
    </source>
</evidence>
<evidence type="ECO:0000256" key="11">
    <source>
        <dbReference type="RuleBase" id="RU003357"/>
    </source>
</evidence>
<evidence type="ECO:0000313" key="15">
    <source>
        <dbReference type="Proteomes" id="UP001597389"/>
    </source>
</evidence>
<protein>
    <submittedName>
        <fullName evidence="14">TonB-dependent receptor plug domain-containing protein</fullName>
    </submittedName>
</protein>
<dbReference type="InterPro" id="IPR012910">
    <property type="entry name" value="Plug_dom"/>
</dbReference>
<dbReference type="InterPro" id="IPR039426">
    <property type="entry name" value="TonB-dep_rcpt-like"/>
</dbReference>
<evidence type="ECO:0000313" key="14">
    <source>
        <dbReference type="EMBL" id="MFD2158278.1"/>
    </source>
</evidence>
<dbReference type="PANTHER" id="PTHR30069:SF29">
    <property type="entry name" value="HEMOGLOBIN AND HEMOGLOBIN-HAPTOGLOBIN-BINDING PROTEIN 1-RELATED"/>
    <property type="match status" value="1"/>
</dbReference>
<keyword evidence="5" id="KW-0732">Signal</keyword>
<organism evidence="14 15">
    <name type="scientific">Rubritalea tangerina</name>
    <dbReference type="NCBI Taxonomy" id="430798"/>
    <lineage>
        <taxon>Bacteria</taxon>
        <taxon>Pseudomonadati</taxon>
        <taxon>Verrucomicrobiota</taxon>
        <taxon>Verrucomicrobiia</taxon>
        <taxon>Verrucomicrobiales</taxon>
        <taxon>Rubritaleaceae</taxon>
        <taxon>Rubritalea</taxon>
    </lineage>
</organism>
<keyword evidence="4 10" id="KW-0812">Transmembrane</keyword>
<keyword evidence="15" id="KW-1185">Reference proteome</keyword>
<keyword evidence="6 11" id="KW-0798">TonB box</keyword>
<dbReference type="InterPro" id="IPR037066">
    <property type="entry name" value="Plug_dom_sf"/>
</dbReference>
<evidence type="ECO:0000256" key="3">
    <source>
        <dbReference type="ARBA" id="ARBA00022452"/>
    </source>
</evidence>
<keyword evidence="3 10" id="KW-1134">Transmembrane beta strand</keyword>
<comment type="caution">
    <text evidence="14">The sequence shown here is derived from an EMBL/GenBank/DDBJ whole genome shotgun (WGS) entry which is preliminary data.</text>
</comment>
<evidence type="ECO:0000259" key="13">
    <source>
        <dbReference type="Pfam" id="PF07715"/>
    </source>
</evidence>
<feature type="domain" description="TonB-dependent receptor plug" evidence="13">
    <location>
        <begin position="56"/>
        <end position="163"/>
    </location>
</feature>
<comment type="subcellular location">
    <subcellularLocation>
        <location evidence="1 10">Cell outer membrane</location>
        <topology evidence="1 10">Multi-pass membrane protein</topology>
    </subcellularLocation>
</comment>
<evidence type="ECO:0000256" key="7">
    <source>
        <dbReference type="ARBA" id="ARBA00023136"/>
    </source>
</evidence>
<evidence type="ECO:0000256" key="5">
    <source>
        <dbReference type="ARBA" id="ARBA00022729"/>
    </source>
</evidence>
<dbReference type="PANTHER" id="PTHR30069">
    <property type="entry name" value="TONB-DEPENDENT OUTER MEMBRANE RECEPTOR"/>
    <property type="match status" value="1"/>
</dbReference>
<gene>
    <name evidence="14" type="ORF">ACFSW8_05155</name>
</gene>
<reference evidence="15" key="1">
    <citation type="journal article" date="2019" name="Int. J. Syst. Evol. Microbiol.">
        <title>The Global Catalogue of Microorganisms (GCM) 10K type strain sequencing project: providing services to taxonomists for standard genome sequencing and annotation.</title>
        <authorList>
            <consortium name="The Broad Institute Genomics Platform"/>
            <consortium name="The Broad Institute Genome Sequencing Center for Infectious Disease"/>
            <person name="Wu L."/>
            <person name="Ma J."/>
        </authorList>
    </citation>
    <scope>NUCLEOTIDE SEQUENCE [LARGE SCALE GENOMIC DNA]</scope>
    <source>
        <strain evidence="15">CCUG 57942</strain>
    </source>
</reference>
<evidence type="ECO:0000256" key="9">
    <source>
        <dbReference type="ARBA" id="ARBA00023237"/>
    </source>
</evidence>
<keyword evidence="2 10" id="KW-0813">Transport</keyword>
<dbReference type="PROSITE" id="PS52016">
    <property type="entry name" value="TONB_DEPENDENT_REC_3"/>
    <property type="match status" value="1"/>
</dbReference>
<dbReference type="Gene3D" id="2.170.130.10">
    <property type="entry name" value="TonB-dependent receptor, plug domain"/>
    <property type="match status" value="1"/>
</dbReference>
<feature type="domain" description="TonB-dependent receptor-like beta-barrel" evidence="12">
    <location>
        <begin position="232"/>
        <end position="610"/>
    </location>
</feature>
<accession>A0ABW4Z8G4</accession>
<dbReference type="EMBL" id="JBHUJB010000021">
    <property type="protein sequence ID" value="MFD2158278.1"/>
    <property type="molecule type" value="Genomic_DNA"/>
</dbReference>
<evidence type="ECO:0000256" key="2">
    <source>
        <dbReference type="ARBA" id="ARBA00022448"/>
    </source>
</evidence>
<dbReference type="Pfam" id="PF00593">
    <property type="entry name" value="TonB_dep_Rec_b-barrel"/>
    <property type="match status" value="1"/>
</dbReference>
<dbReference type="Proteomes" id="UP001597389">
    <property type="component" value="Unassembled WGS sequence"/>
</dbReference>
<dbReference type="SUPFAM" id="SSF56935">
    <property type="entry name" value="Porins"/>
    <property type="match status" value="1"/>
</dbReference>
<keyword evidence="7 10" id="KW-0472">Membrane</keyword>
<name>A0ABW4Z8G4_9BACT</name>
<dbReference type="InterPro" id="IPR000531">
    <property type="entry name" value="Beta-barrel_TonB"/>
</dbReference>
<dbReference type="RefSeq" id="WP_377090461.1">
    <property type="nucleotide sequence ID" value="NZ_JBHSJL010000014.1"/>
</dbReference>
<keyword evidence="9 10" id="KW-0998">Cell outer membrane</keyword>
<evidence type="ECO:0000256" key="4">
    <source>
        <dbReference type="ARBA" id="ARBA00022692"/>
    </source>
</evidence>
<keyword evidence="8 14" id="KW-0675">Receptor</keyword>